<dbReference type="SMART" id="SM00358">
    <property type="entry name" value="DSRM"/>
    <property type="match status" value="1"/>
</dbReference>
<dbReference type="InterPro" id="IPR014720">
    <property type="entry name" value="dsRBD_dom"/>
</dbReference>
<dbReference type="GO" id="GO:0051726">
    <property type="term" value="P:regulation of cell cycle"/>
    <property type="evidence" value="ECO:0007669"/>
    <property type="project" value="InterPro"/>
</dbReference>
<evidence type="ECO:0000256" key="2">
    <source>
        <dbReference type="SAM" id="MobiDB-lite"/>
    </source>
</evidence>
<feature type="region of interest" description="Disordered" evidence="2">
    <location>
        <begin position="28"/>
        <end position="324"/>
    </location>
</feature>
<feature type="compositionally biased region" description="Basic and acidic residues" evidence="2">
    <location>
        <begin position="113"/>
        <end position="142"/>
    </location>
</feature>
<sequence length="722" mass="81105">MTDNVIKKSADQILEEIFSTLVSDPVTKTEISSDSLILPSNESPSSRAATITTELNPEKKENLIIPDKKKKKKKEKKKTKKKKRKKDDENDKDNRKHSKEKKKKKDVLTSNKESSKESKHNPDREAKISGSVIKKEAKKDDISLGTSPKAKDETRRHDKSVSKIQPNESSKKDHKLESKTNDTEGTKKEDRVESRVKRDDKIESKHRAKDEPKKVSKTDIKVDGNVKPQSETKAHDDGRRKRNDSRRSHPSPKRRRSRSRSRSPITRRPTLRRSRSRSPYRRARVRPRSRSPARSLSHHRKRSRSPAVQKRPPTPPKSPRIDKAQLLEFARQNLKRMQEMGSLPAGVTVPNQPTEITPTSTQFTGKTVAELTDYCKHLMADRSGEDDEKSGKKEVESTFTRHPFQIKPRSDTIVMNIRNAVALPVRKPEERVVAQAQLKQQFPVSSGQQHLDLEWIPVTPSPVVKELNNGSGPKQAPKAITASVTPTPRIPLPVAEPPSADIGSIVAQRISSIRKLQENQFDVQARLELEEAESMTQNWATFHHTNPMTGEPMPELINWSGAPQAWVKKDLFTSAAPVASGVGMKLLQKMGWQPGEGLGRHGEGTLEPLSLDIKMDKKGLLSKEEMMGPIRTTPAVKLIQEFQGKHPVSILHELCTKQHWEPPVFEQILDIGPDHLKHFLFKVAVNGIEYQACLASTTKKEAKAQSAAACLQALGIFAPPGP</sequence>
<dbReference type="SUPFAM" id="SSF54768">
    <property type="entry name" value="dsRNA-binding domain-like"/>
    <property type="match status" value="1"/>
</dbReference>
<evidence type="ECO:0000256" key="1">
    <source>
        <dbReference type="PROSITE-ProRule" id="PRU00266"/>
    </source>
</evidence>
<dbReference type="Proteomes" id="UP000820818">
    <property type="component" value="Linkage Group LG1"/>
</dbReference>
<name>A0AAD5LMU2_9CRUS</name>
<feature type="region of interest" description="Disordered" evidence="2">
    <location>
        <begin position="468"/>
        <end position="487"/>
    </location>
</feature>
<dbReference type="Gene3D" id="3.30.160.20">
    <property type="match status" value="1"/>
</dbReference>
<feature type="domain" description="DRBM" evidence="3">
    <location>
        <begin position="646"/>
        <end position="716"/>
    </location>
</feature>
<dbReference type="InterPro" id="IPR000467">
    <property type="entry name" value="G_patch_dom"/>
</dbReference>
<keyword evidence="6" id="KW-1185">Reference proteome</keyword>
<dbReference type="PANTHER" id="PTHR46528:SF1">
    <property type="entry name" value="PROTEIN SON"/>
    <property type="match status" value="1"/>
</dbReference>
<feature type="compositionally biased region" description="Basic residues" evidence="2">
    <location>
        <begin position="95"/>
        <end position="105"/>
    </location>
</feature>
<dbReference type="Pfam" id="PF01585">
    <property type="entry name" value="G-patch"/>
    <property type="match status" value="1"/>
</dbReference>
<feature type="compositionally biased region" description="Basic residues" evidence="2">
    <location>
        <begin position="240"/>
        <end position="261"/>
    </location>
</feature>
<dbReference type="PROSITE" id="PS50174">
    <property type="entry name" value="G_PATCH"/>
    <property type="match status" value="1"/>
</dbReference>
<feature type="compositionally biased region" description="Basic residues" evidence="2">
    <location>
        <begin position="269"/>
        <end position="304"/>
    </location>
</feature>
<dbReference type="GO" id="GO:0048024">
    <property type="term" value="P:regulation of mRNA splicing, via spliceosome"/>
    <property type="evidence" value="ECO:0007669"/>
    <property type="project" value="TreeGrafter"/>
</dbReference>
<dbReference type="CDD" id="cd19870">
    <property type="entry name" value="DSRM_SON-like"/>
    <property type="match status" value="1"/>
</dbReference>
<reference evidence="5 6" key="1">
    <citation type="submission" date="2022-05" db="EMBL/GenBank/DDBJ databases">
        <title>A multi-omics perspective on studying reproductive biology in Daphnia sinensis.</title>
        <authorList>
            <person name="Jia J."/>
        </authorList>
    </citation>
    <scope>NUCLEOTIDE SEQUENCE [LARGE SCALE GENOMIC DNA]</scope>
    <source>
        <strain evidence="5 6">WSL</strain>
    </source>
</reference>
<evidence type="ECO:0000313" key="6">
    <source>
        <dbReference type="Proteomes" id="UP000820818"/>
    </source>
</evidence>
<evidence type="ECO:0000259" key="4">
    <source>
        <dbReference type="PROSITE" id="PS50174"/>
    </source>
</evidence>
<feature type="compositionally biased region" description="Polar residues" evidence="2">
    <location>
        <begin position="29"/>
        <end position="55"/>
    </location>
</feature>
<dbReference type="EMBL" id="WJBH02000001">
    <property type="protein sequence ID" value="KAI9565616.1"/>
    <property type="molecule type" value="Genomic_DNA"/>
</dbReference>
<dbReference type="InterPro" id="IPR032922">
    <property type="entry name" value="SON"/>
</dbReference>
<accession>A0AAD5LMU2</accession>
<dbReference type="AlphaFoldDB" id="A0AAD5LMU2"/>
<dbReference type="Pfam" id="PF14709">
    <property type="entry name" value="DND1_DSRM"/>
    <property type="match status" value="1"/>
</dbReference>
<gene>
    <name evidence="5" type="ORF">GHT06_009408</name>
</gene>
<evidence type="ECO:0008006" key="7">
    <source>
        <dbReference type="Google" id="ProtNLM"/>
    </source>
</evidence>
<dbReference type="GO" id="GO:0003723">
    <property type="term" value="F:RNA binding"/>
    <property type="evidence" value="ECO:0007669"/>
    <property type="project" value="UniProtKB-UniRule"/>
</dbReference>
<feature type="domain" description="G-patch" evidence="4">
    <location>
        <begin position="579"/>
        <end position="625"/>
    </location>
</feature>
<evidence type="ECO:0000259" key="3">
    <source>
        <dbReference type="PROSITE" id="PS50137"/>
    </source>
</evidence>
<comment type="caution">
    <text evidence="5">The sequence shown here is derived from an EMBL/GenBank/DDBJ whole genome shotgun (WGS) entry which is preliminary data.</text>
</comment>
<protein>
    <recommendedName>
        <fullName evidence="7">Protein SON</fullName>
    </recommendedName>
</protein>
<dbReference type="SMART" id="SM00443">
    <property type="entry name" value="G_patch"/>
    <property type="match status" value="1"/>
</dbReference>
<dbReference type="PANTHER" id="PTHR46528">
    <property type="entry name" value="PROTEIN SON"/>
    <property type="match status" value="1"/>
</dbReference>
<dbReference type="PROSITE" id="PS50137">
    <property type="entry name" value="DS_RBD"/>
    <property type="match status" value="1"/>
</dbReference>
<feature type="compositionally biased region" description="Basic residues" evidence="2">
    <location>
        <begin position="68"/>
        <end position="85"/>
    </location>
</feature>
<feature type="compositionally biased region" description="Basic and acidic residues" evidence="2">
    <location>
        <begin position="169"/>
        <end position="239"/>
    </location>
</feature>
<keyword evidence="1" id="KW-0694">RNA-binding</keyword>
<proteinExistence type="predicted"/>
<evidence type="ECO:0000313" key="5">
    <source>
        <dbReference type="EMBL" id="KAI9565616.1"/>
    </source>
</evidence>
<organism evidence="5 6">
    <name type="scientific">Daphnia sinensis</name>
    <dbReference type="NCBI Taxonomy" id="1820382"/>
    <lineage>
        <taxon>Eukaryota</taxon>
        <taxon>Metazoa</taxon>
        <taxon>Ecdysozoa</taxon>
        <taxon>Arthropoda</taxon>
        <taxon>Crustacea</taxon>
        <taxon>Branchiopoda</taxon>
        <taxon>Diplostraca</taxon>
        <taxon>Cladocera</taxon>
        <taxon>Anomopoda</taxon>
        <taxon>Daphniidae</taxon>
        <taxon>Daphnia</taxon>
        <taxon>Daphnia similis group</taxon>
    </lineage>
</organism>
<feature type="compositionally biased region" description="Basic and acidic residues" evidence="2">
    <location>
        <begin position="149"/>
        <end position="161"/>
    </location>
</feature>